<feature type="transmembrane region" description="Helical" evidence="3">
    <location>
        <begin position="483"/>
        <end position="505"/>
    </location>
</feature>
<keyword evidence="1" id="KW-0539">Nucleus</keyword>
<gene>
    <name evidence="4" type="ORF">JDV02_002029</name>
</gene>
<dbReference type="PANTHER" id="PTHR37540:SF9">
    <property type="entry name" value="ZN(2)-C6 FUNGAL-TYPE DOMAIN-CONTAINING PROTEIN"/>
    <property type="match status" value="1"/>
</dbReference>
<feature type="compositionally biased region" description="Basic and acidic residues" evidence="2">
    <location>
        <begin position="409"/>
        <end position="418"/>
    </location>
</feature>
<evidence type="ECO:0000256" key="3">
    <source>
        <dbReference type="SAM" id="Phobius"/>
    </source>
</evidence>
<evidence type="ECO:0000256" key="1">
    <source>
        <dbReference type="ARBA" id="ARBA00023242"/>
    </source>
</evidence>
<dbReference type="InterPro" id="IPR021858">
    <property type="entry name" value="Fun_TF"/>
</dbReference>
<evidence type="ECO:0000313" key="5">
    <source>
        <dbReference type="Proteomes" id="UP000829364"/>
    </source>
</evidence>
<dbReference type="AlphaFoldDB" id="A0A9Q8V8F0"/>
<dbReference type="PANTHER" id="PTHR37540">
    <property type="entry name" value="TRANSCRIPTION FACTOR (ACR-2), PUTATIVE-RELATED-RELATED"/>
    <property type="match status" value="1"/>
</dbReference>
<reference evidence="4" key="1">
    <citation type="submission" date="2021-11" db="EMBL/GenBank/DDBJ databases">
        <title>Purpureocillium_takamizusanense_genome.</title>
        <authorList>
            <person name="Nguyen N.-H."/>
        </authorList>
    </citation>
    <scope>NUCLEOTIDE SEQUENCE</scope>
    <source>
        <strain evidence="4">PT3</strain>
    </source>
</reference>
<dbReference type="RefSeq" id="XP_047838982.1">
    <property type="nucleotide sequence ID" value="XM_047983012.1"/>
</dbReference>
<keyword evidence="5" id="KW-1185">Reference proteome</keyword>
<dbReference type="KEGG" id="ptkz:JDV02_002029"/>
<keyword evidence="3" id="KW-1133">Transmembrane helix</keyword>
<evidence type="ECO:0000313" key="4">
    <source>
        <dbReference type="EMBL" id="UNI15501.1"/>
    </source>
</evidence>
<dbReference type="Proteomes" id="UP000829364">
    <property type="component" value="Chromosome 2"/>
</dbReference>
<organism evidence="4 5">
    <name type="scientific">Purpureocillium takamizusanense</name>
    <dbReference type="NCBI Taxonomy" id="2060973"/>
    <lineage>
        <taxon>Eukaryota</taxon>
        <taxon>Fungi</taxon>
        <taxon>Dikarya</taxon>
        <taxon>Ascomycota</taxon>
        <taxon>Pezizomycotina</taxon>
        <taxon>Sordariomycetes</taxon>
        <taxon>Hypocreomycetidae</taxon>
        <taxon>Hypocreales</taxon>
        <taxon>Ophiocordycipitaceae</taxon>
        <taxon>Purpureocillium</taxon>
    </lineage>
</organism>
<dbReference type="EMBL" id="CP086355">
    <property type="protein sequence ID" value="UNI15501.1"/>
    <property type="molecule type" value="Genomic_DNA"/>
</dbReference>
<accession>A0A9Q8V8F0</accession>
<evidence type="ECO:0000256" key="2">
    <source>
        <dbReference type="SAM" id="MobiDB-lite"/>
    </source>
</evidence>
<proteinExistence type="predicted"/>
<dbReference type="OrthoDB" id="415825at2759"/>
<protein>
    <submittedName>
        <fullName evidence="4">Uncharacterized protein</fullName>
    </submittedName>
</protein>
<feature type="region of interest" description="Disordered" evidence="2">
    <location>
        <begin position="387"/>
        <end position="431"/>
    </location>
</feature>
<sequence length="592" mass="65856">MEAVHDALLQVEGQADWAARGSGSGYSHSGYNQQIAGQASRLVLVNGGNKETDPFINLRFRDKTGMLNGQDLVELMQFILKTRLKVTNSIIQDEWHINGEDLMRAVQGASHPSNALARFEDEVRYLPMAPTKMNKELIRTHLQLMSRFKASLDGSPRPNNRFMKHWIPYSIQDPLVLHVILCSTASFLNETGRVPKVMLLVHRATATRMINEHISDPRRCTDDSAMLAVAQSILTSWYWGGTDELHAHMLGFKRMIELRGGLQNLGMEGYTSKISLINDFVIALVHETRPILFGQLGFEFEDVVRVPLQVNFNSPLLFDCPLFLSAASPLRLHQHTARILDEMRIVHRIVADLSDDGTQEEEASVYAAADAALATIAYMPEDVALLESDSEKSTGPANVSGGGLKRKRQGDDTAEPRKAGTTAAETRAASGEEMPDLVHRCVRKAALIYCQAVRDRVPTSRTCSEDDFNQVWHWAWGAGLDRWAALSGVFVWVMIAVVPSSLALVHSRMVKSLLVTGFMYLGTENWHVAADIATAGLKMQRWLRGRRDVMQGGLVSEAWGGETVVERHGFAFKDEMPEVVPATMEEDHESDA</sequence>
<dbReference type="Pfam" id="PF11951">
    <property type="entry name" value="Fungal_trans_2"/>
    <property type="match status" value="1"/>
</dbReference>
<keyword evidence="3" id="KW-0812">Transmembrane</keyword>
<dbReference type="GeneID" id="72063990"/>
<keyword evidence="3" id="KW-0472">Membrane</keyword>
<name>A0A9Q8V8F0_9HYPO</name>